<evidence type="ECO:0000256" key="6">
    <source>
        <dbReference type="ARBA" id="ARBA00023163"/>
    </source>
</evidence>
<dbReference type="GO" id="GO:0043565">
    <property type="term" value="F:sequence-specific DNA binding"/>
    <property type="evidence" value="ECO:0007669"/>
    <property type="project" value="TreeGrafter"/>
</dbReference>
<keyword evidence="6" id="KW-0804">Transcription</keyword>
<protein>
    <submittedName>
        <fullName evidence="12">Uncharacterized protein</fullName>
    </submittedName>
</protein>
<keyword evidence="7" id="KW-0539">Nucleus</keyword>
<organism evidence="12 13">
    <name type="scientific">Digitaria exilis</name>
    <dbReference type="NCBI Taxonomy" id="1010633"/>
    <lineage>
        <taxon>Eukaryota</taxon>
        <taxon>Viridiplantae</taxon>
        <taxon>Streptophyta</taxon>
        <taxon>Embryophyta</taxon>
        <taxon>Tracheophyta</taxon>
        <taxon>Spermatophyta</taxon>
        <taxon>Magnoliopsida</taxon>
        <taxon>Liliopsida</taxon>
        <taxon>Poales</taxon>
        <taxon>Poaceae</taxon>
        <taxon>PACMAD clade</taxon>
        <taxon>Panicoideae</taxon>
        <taxon>Panicodae</taxon>
        <taxon>Paniceae</taxon>
        <taxon>Anthephorinae</taxon>
        <taxon>Digitaria</taxon>
    </lineage>
</organism>
<evidence type="ECO:0000256" key="3">
    <source>
        <dbReference type="ARBA" id="ARBA00023015"/>
    </source>
</evidence>
<dbReference type="InterPro" id="IPR012416">
    <property type="entry name" value="CBP60"/>
</dbReference>
<comment type="similarity">
    <text evidence="2">Belongs to the plant ACBP60 protein family.</text>
</comment>
<evidence type="ECO:0000313" key="12">
    <source>
        <dbReference type="EMBL" id="KAF8667644.1"/>
    </source>
</evidence>
<dbReference type="AlphaFoldDB" id="A0A835E5N9"/>
<evidence type="ECO:0000256" key="8">
    <source>
        <dbReference type="SAM" id="MobiDB-lite"/>
    </source>
</evidence>
<keyword evidence="4" id="KW-0238">DNA-binding</keyword>
<comment type="caution">
    <text evidence="12">The sequence shown here is derived from an EMBL/GenBank/DDBJ whole genome shotgun (WGS) entry which is preliminary data.</text>
</comment>
<feature type="domain" description="Calmodulin binding protein C-terminal" evidence="11">
    <location>
        <begin position="345"/>
        <end position="400"/>
    </location>
</feature>
<proteinExistence type="inferred from homology"/>
<dbReference type="GO" id="GO:0005516">
    <property type="term" value="F:calmodulin binding"/>
    <property type="evidence" value="ECO:0007669"/>
    <property type="project" value="InterPro"/>
</dbReference>
<keyword evidence="5" id="KW-0010">Activator</keyword>
<evidence type="ECO:0000256" key="5">
    <source>
        <dbReference type="ARBA" id="ARBA00023159"/>
    </source>
</evidence>
<evidence type="ECO:0000256" key="1">
    <source>
        <dbReference type="ARBA" id="ARBA00004123"/>
    </source>
</evidence>
<dbReference type="OrthoDB" id="692126at2759"/>
<keyword evidence="3" id="KW-0805">Transcription regulation</keyword>
<feature type="region of interest" description="Disordered" evidence="8">
    <location>
        <begin position="1"/>
        <end position="26"/>
    </location>
</feature>
<evidence type="ECO:0000259" key="11">
    <source>
        <dbReference type="Pfam" id="PF20452"/>
    </source>
</evidence>
<dbReference type="Pfam" id="PF07887">
    <property type="entry name" value="Calmodulin_bind"/>
    <property type="match status" value="1"/>
</dbReference>
<dbReference type="PANTHER" id="PTHR31713:SF47">
    <property type="entry name" value="PROTEIN, PUTATIVE, EXPRESSED-RELATED"/>
    <property type="match status" value="1"/>
</dbReference>
<evidence type="ECO:0000256" key="2">
    <source>
        <dbReference type="ARBA" id="ARBA00007214"/>
    </source>
</evidence>
<feature type="domain" description="Calmodulin binding protein central" evidence="10">
    <location>
        <begin position="276"/>
        <end position="340"/>
    </location>
</feature>
<evidence type="ECO:0000259" key="9">
    <source>
        <dbReference type="Pfam" id="PF07887"/>
    </source>
</evidence>
<feature type="domain" description="Calmodulin binding protein-like N-terminal" evidence="9">
    <location>
        <begin position="120"/>
        <end position="262"/>
    </location>
</feature>
<dbReference type="GO" id="GO:0005634">
    <property type="term" value="C:nucleus"/>
    <property type="evidence" value="ECO:0007669"/>
    <property type="project" value="UniProtKB-SubCell"/>
</dbReference>
<dbReference type="InterPro" id="IPR046831">
    <property type="entry name" value="Calmodulin_bind_N"/>
</dbReference>
<dbReference type="GO" id="GO:0003700">
    <property type="term" value="F:DNA-binding transcription factor activity"/>
    <property type="evidence" value="ECO:0007669"/>
    <property type="project" value="TreeGrafter"/>
</dbReference>
<dbReference type="InterPro" id="IPR046830">
    <property type="entry name" value="Calmod_bind_M"/>
</dbReference>
<dbReference type="InterPro" id="IPR046829">
    <property type="entry name" value="Calmod_bind_C"/>
</dbReference>
<dbReference type="EMBL" id="JACEFO010002299">
    <property type="protein sequence ID" value="KAF8667644.1"/>
    <property type="molecule type" value="Genomic_DNA"/>
</dbReference>
<evidence type="ECO:0000313" key="13">
    <source>
        <dbReference type="Proteomes" id="UP000636709"/>
    </source>
</evidence>
<comment type="subcellular location">
    <subcellularLocation>
        <location evidence="1">Nucleus</location>
    </subcellularLocation>
</comment>
<evidence type="ECO:0000256" key="7">
    <source>
        <dbReference type="ARBA" id="ARBA00023242"/>
    </source>
</evidence>
<gene>
    <name evidence="12" type="ORF">HU200_052850</name>
</gene>
<feature type="compositionally biased region" description="Basic and acidic residues" evidence="8">
    <location>
        <begin position="1"/>
        <end position="11"/>
    </location>
</feature>
<accession>A0A835E5N9</accession>
<name>A0A835E5N9_9POAL</name>
<evidence type="ECO:0000259" key="10">
    <source>
        <dbReference type="Pfam" id="PF20451"/>
    </source>
</evidence>
<dbReference type="Pfam" id="PF20452">
    <property type="entry name" value="Calmod_bind_C"/>
    <property type="match status" value="1"/>
</dbReference>
<dbReference type="PANTHER" id="PTHR31713">
    <property type="entry name" value="OS02G0177800 PROTEIN"/>
    <property type="match status" value="1"/>
</dbReference>
<reference evidence="12" key="1">
    <citation type="submission" date="2020-07" db="EMBL/GenBank/DDBJ databases">
        <title>Genome sequence and genetic diversity analysis of an under-domesticated orphan crop, white fonio (Digitaria exilis).</title>
        <authorList>
            <person name="Bennetzen J.L."/>
            <person name="Chen S."/>
            <person name="Ma X."/>
            <person name="Wang X."/>
            <person name="Yssel A.E.J."/>
            <person name="Chaluvadi S.R."/>
            <person name="Johnson M."/>
            <person name="Gangashetty P."/>
            <person name="Hamidou F."/>
            <person name="Sanogo M.D."/>
            <person name="Zwaenepoel A."/>
            <person name="Wallace J."/>
            <person name="Van De Peer Y."/>
            <person name="Van Deynze A."/>
        </authorList>
    </citation>
    <scope>NUCLEOTIDE SEQUENCE</scope>
    <source>
        <tissue evidence="12">Leaves</tissue>
    </source>
</reference>
<sequence>MAMTPKKRELEEGGDGGSGGGAPSQAPVLKKRCRSFDLEIRGCRHLQELAAGFKVSLEAALESAVARVHTRGSCQSTYKLLKPCSECILWLHSPLPVPLILFHFHSLCGTLVDQNRPPRYKLTFTNGLGTEVFTKKVICDTNGGPLRICVIAHGHEPTDPNILSAKIRVVVLDGDFDKHNQKSWTLEEFSNSIVRPRDRVGAVLTGDLELTLKNGEAYLCGATFIDNSKFVRSGKFRLGVMVIDNVGERVQEGITEAFIVKERRGERYRKHDIPSLNDDVWRLKKISKDGALHDALRGSGILVVKDFLRLYYKDEQALRGILIKATESVWTTIVEHAKKCDPGSELYSFLVEENSVMLFFNSVCQIVGAKFGDNYSPFDDLEKATKDLAKQLSTVAYENMTYNEPDYEMDDDCKPRPIKQAMFQGISMLENKFTDLMQGHIGADARNVCQAEHQQGTFSSHSKHCSLSRLGSIRLTQNDDDESFYFNFCLDDSSEHCAKSSGNDITAGSVTFHCPATVVNETNGSVLLTQASLTMDDEVYNIPLTENDAAVPQLCEELQPEGAHSGASLCAIRALGDYPMYSRHGSFKEPGCHDTAELGAEPAV</sequence>
<dbReference type="Proteomes" id="UP000636709">
    <property type="component" value="Unassembled WGS sequence"/>
</dbReference>
<evidence type="ECO:0000256" key="4">
    <source>
        <dbReference type="ARBA" id="ARBA00023125"/>
    </source>
</evidence>
<dbReference type="GO" id="GO:0080142">
    <property type="term" value="P:regulation of salicylic acid biosynthetic process"/>
    <property type="evidence" value="ECO:0007669"/>
    <property type="project" value="TreeGrafter"/>
</dbReference>
<keyword evidence="13" id="KW-1185">Reference proteome</keyword>
<dbReference type="Pfam" id="PF20451">
    <property type="entry name" value="Calmod_bind_M"/>
    <property type="match status" value="1"/>
</dbReference>